<protein>
    <submittedName>
        <fullName evidence="2">Copper amine oxidase N-terminal domain-containing protein</fullName>
    </submittedName>
</protein>
<dbReference type="Pfam" id="PF07833">
    <property type="entry name" value="Cu_amine_oxidN1"/>
    <property type="match status" value="1"/>
</dbReference>
<evidence type="ECO:0000313" key="3">
    <source>
        <dbReference type="Proteomes" id="UP000516384"/>
    </source>
</evidence>
<organism evidence="2 3">
    <name type="scientific">Paenibacillus peoriae</name>
    <dbReference type="NCBI Taxonomy" id="59893"/>
    <lineage>
        <taxon>Bacteria</taxon>
        <taxon>Bacillati</taxon>
        <taxon>Bacillota</taxon>
        <taxon>Bacilli</taxon>
        <taxon>Bacillales</taxon>
        <taxon>Paenibacillaceae</taxon>
        <taxon>Paenibacillus</taxon>
    </lineage>
</organism>
<feature type="domain" description="Copper amine oxidase-like N-terminal" evidence="1">
    <location>
        <begin position="41"/>
        <end position="146"/>
    </location>
</feature>
<sequence length="278" mass="32009">MVKMLFRIMFIGAMFLCFSLPYTGRMSAQSIAPSSPFLKINNYYVLFTAPKAPYIDQNNRYMVPLRSINDLLGGQTTFNPTSNTATIKFGTHKVEFKMNSTEIVTDSSTSVMDTVPVLYKNAMFVPLGVLTKHLDIHQEWDQQNKLYSLSGKELMKTPMMENVEDLDYFREQVDNENAFQLLSYKLAMGEKIHLDITAKNMTGKKISEGIEDLNTTFIFSDDSTAGENRNRKRPSIDKDEIVTREYDIDYVRTIENKKIIKHELSYVLFKGRTLKTHK</sequence>
<evidence type="ECO:0000313" key="2">
    <source>
        <dbReference type="EMBL" id="QNR65311.1"/>
    </source>
</evidence>
<reference evidence="2 3" key="1">
    <citation type="submission" date="2020-09" db="EMBL/GenBank/DDBJ databases">
        <title>Characterization of Paenibacillus peoriae strain ZF390 with broad-spectrum antimicrobial activity as a potential biocontrol agent.</title>
        <authorList>
            <person name="Li L."/>
            <person name="Zhao Y."/>
            <person name="Li B."/>
            <person name="Xie X."/>
        </authorList>
    </citation>
    <scope>NUCLEOTIDE SEQUENCE [LARGE SCALE GENOMIC DNA]</scope>
    <source>
        <strain evidence="2 3">ZF390</strain>
    </source>
</reference>
<name>A0A7H0Y2K3_9BACL</name>
<dbReference type="Proteomes" id="UP000516384">
    <property type="component" value="Chromosome"/>
</dbReference>
<gene>
    <name evidence="2" type="ORF">IAQ67_15540</name>
</gene>
<accession>A0A7H0Y2K3</accession>
<proteinExistence type="predicted"/>
<dbReference type="SUPFAM" id="SSF55383">
    <property type="entry name" value="Copper amine oxidase, domain N"/>
    <property type="match status" value="1"/>
</dbReference>
<dbReference type="RefSeq" id="WP_190297215.1">
    <property type="nucleotide sequence ID" value="NZ_CP061172.1"/>
</dbReference>
<dbReference type="Gene3D" id="3.30.457.10">
    <property type="entry name" value="Copper amine oxidase-like, N-terminal domain"/>
    <property type="match status" value="1"/>
</dbReference>
<dbReference type="AlphaFoldDB" id="A0A7H0Y2K3"/>
<dbReference type="EMBL" id="CP061172">
    <property type="protein sequence ID" value="QNR65311.1"/>
    <property type="molecule type" value="Genomic_DNA"/>
</dbReference>
<evidence type="ECO:0000259" key="1">
    <source>
        <dbReference type="Pfam" id="PF07833"/>
    </source>
</evidence>
<dbReference type="InterPro" id="IPR036582">
    <property type="entry name" value="Mao_N_sf"/>
</dbReference>
<dbReference type="InterPro" id="IPR012854">
    <property type="entry name" value="Cu_amine_oxidase-like_N"/>
</dbReference>